<dbReference type="GO" id="GO:0004190">
    <property type="term" value="F:aspartic-type endopeptidase activity"/>
    <property type="evidence" value="ECO:0007669"/>
    <property type="project" value="InterPro"/>
</dbReference>
<dbReference type="GO" id="GO:0016020">
    <property type="term" value="C:membrane"/>
    <property type="evidence" value="ECO:0007669"/>
    <property type="project" value="InterPro"/>
</dbReference>
<feature type="transmembrane region" description="Helical" evidence="1">
    <location>
        <begin position="138"/>
        <end position="155"/>
    </location>
</feature>
<sequence length="161" mass="16706">MSDVVSYAACTALLVLSCWDLSTRRLPNALVAVFGALYVPHAWLAHTSWTSFAQHAATALVCFAIGALLHAAGQFGGGDVKLASTVLLWAGPRAALPTLALVSLAGLAIVVLGCIADRLASSVPFVVPLARLWSVRRGVAYGVALAIGGWCVVWPRTLIAG</sequence>
<comment type="caution">
    <text evidence="3">The sequence shown here is derived from an EMBL/GenBank/DDBJ whole genome shotgun (WGS) entry which is preliminary data.</text>
</comment>
<keyword evidence="4" id="KW-1185">Reference proteome</keyword>
<dbReference type="EMBL" id="PNYB01000020">
    <property type="protein sequence ID" value="PMS19934.1"/>
    <property type="molecule type" value="Genomic_DNA"/>
</dbReference>
<dbReference type="Gene3D" id="1.20.120.1220">
    <property type="match status" value="1"/>
</dbReference>
<evidence type="ECO:0000256" key="1">
    <source>
        <dbReference type="SAM" id="Phobius"/>
    </source>
</evidence>
<protein>
    <recommendedName>
        <fullName evidence="2">Prepilin type IV endopeptidase peptidase domain-containing protein</fullName>
    </recommendedName>
</protein>
<keyword evidence="1" id="KW-0472">Membrane</keyword>
<evidence type="ECO:0000313" key="3">
    <source>
        <dbReference type="EMBL" id="PMS19934.1"/>
    </source>
</evidence>
<feature type="transmembrane region" description="Helical" evidence="1">
    <location>
        <begin position="95"/>
        <end position="117"/>
    </location>
</feature>
<dbReference type="Pfam" id="PF01478">
    <property type="entry name" value="Peptidase_A24"/>
    <property type="match status" value="1"/>
</dbReference>
<name>A0A2N7VRZ3_9BURK</name>
<reference evidence="3 4" key="1">
    <citation type="submission" date="2018-01" db="EMBL/GenBank/DDBJ databases">
        <title>Whole genome analyses suggest that Burkholderia sensu lato contains two further novel genera in the rhizoxinica-symbiotica group Mycetohabitans gen. nov., and Trinickia gen. nov.: implications for the evolution of diazotrophy and nodulation in the Burkholderiaceae.</title>
        <authorList>
            <person name="Estrada-de los Santos P."/>
            <person name="Palmer M."/>
            <person name="Chavez-Ramirez B."/>
            <person name="Beukes C."/>
            <person name="Steenkamp E.T."/>
            <person name="Hirsch A.M."/>
            <person name="Manyaka P."/>
            <person name="Maluk M."/>
            <person name="Lafos M."/>
            <person name="Crook M."/>
            <person name="Gross E."/>
            <person name="Simon M.F."/>
            <person name="Bueno dos Reis Junior F."/>
            <person name="Poole P.S."/>
            <person name="Venter S.N."/>
            <person name="James E.K."/>
        </authorList>
    </citation>
    <scope>NUCLEOTIDE SEQUENCE [LARGE SCALE GENOMIC DNA]</scope>
    <source>
        <strain evidence="3 4">GP25-8</strain>
    </source>
</reference>
<proteinExistence type="predicted"/>
<evidence type="ECO:0000313" key="4">
    <source>
        <dbReference type="Proteomes" id="UP000235347"/>
    </source>
</evidence>
<feature type="transmembrane region" description="Helical" evidence="1">
    <location>
        <begin position="57"/>
        <end position="75"/>
    </location>
</feature>
<feature type="domain" description="Prepilin type IV endopeptidase peptidase" evidence="2">
    <location>
        <begin position="9"/>
        <end position="110"/>
    </location>
</feature>
<gene>
    <name evidence="3" type="ORF">C0Z19_20960</name>
</gene>
<dbReference type="InterPro" id="IPR000045">
    <property type="entry name" value="Prepilin_IV_endopep_pep"/>
</dbReference>
<feature type="transmembrane region" description="Helical" evidence="1">
    <location>
        <begin position="28"/>
        <end position="45"/>
    </location>
</feature>
<dbReference type="AlphaFoldDB" id="A0A2N7VRZ3"/>
<dbReference type="Proteomes" id="UP000235347">
    <property type="component" value="Unassembled WGS sequence"/>
</dbReference>
<keyword evidence="1" id="KW-1133">Transmembrane helix</keyword>
<evidence type="ECO:0000259" key="2">
    <source>
        <dbReference type="Pfam" id="PF01478"/>
    </source>
</evidence>
<dbReference type="RefSeq" id="WP_102611754.1">
    <property type="nucleotide sequence ID" value="NZ_CADIKD010000009.1"/>
</dbReference>
<organism evidence="3 4">
    <name type="scientific">Trinickia soli</name>
    <dbReference type="NCBI Taxonomy" id="380675"/>
    <lineage>
        <taxon>Bacteria</taxon>
        <taxon>Pseudomonadati</taxon>
        <taxon>Pseudomonadota</taxon>
        <taxon>Betaproteobacteria</taxon>
        <taxon>Burkholderiales</taxon>
        <taxon>Burkholderiaceae</taxon>
        <taxon>Trinickia</taxon>
    </lineage>
</organism>
<accession>A0A2N7VRZ3</accession>
<keyword evidence="1" id="KW-0812">Transmembrane</keyword>